<comment type="similarity">
    <text evidence="1">Belongs to the class-I pyridine nucleotide-disulfide oxidoreductase family.</text>
</comment>
<dbReference type="GO" id="GO:0016491">
    <property type="term" value="F:oxidoreductase activity"/>
    <property type="evidence" value="ECO:0007669"/>
    <property type="project" value="InterPro"/>
</dbReference>
<keyword evidence="2" id="KW-0285">Flavoprotein</keyword>
<dbReference type="InterPro" id="IPR016156">
    <property type="entry name" value="FAD/NAD-linked_Rdtase_dimer_sf"/>
</dbReference>
<dbReference type="Gene3D" id="3.30.390.30">
    <property type="match status" value="1"/>
</dbReference>
<dbReference type="STRING" id="1834191.A5886_001487"/>
<dbReference type="GO" id="GO:0000166">
    <property type="term" value="F:nucleotide binding"/>
    <property type="evidence" value="ECO:0007669"/>
    <property type="project" value="UniProtKB-KW"/>
</dbReference>
<dbReference type="SUPFAM" id="SSF55424">
    <property type="entry name" value="FAD/NAD-linked reductases, dimerisation (C-terminal) domain"/>
    <property type="match status" value="1"/>
</dbReference>
<evidence type="ECO:0000256" key="3">
    <source>
        <dbReference type="ARBA" id="ARBA00022827"/>
    </source>
</evidence>
<dbReference type="Proteomes" id="UP000195043">
    <property type="component" value="Unassembled WGS sequence"/>
</dbReference>
<proteinExistence type="inferred from homology"/>
<dbReference type="EMBL" id="NGKU01000001">
    <property type="protein sequence ID" value="OTN76410.1"/>
    <property type="molecule type" value="Genomic_DNA"/>
</dbReference>
<feature type="binding site" evidence="4">
    <location>
        <position position="297"/>
    </location>
    <ligand>
        <name>FAD</name>
        <dbReference type="ChEBI" id="CHEBI:57692"/>
    </ligand>
</feature>
<keyword evidence="9" id="KW-1185">Reference proteome</keyword>
<dbReference type="SUPFAM" id="SSF51905">
    <property type="entry name" value="FAD/NAD(P)-binding domain"/>
    <property type="match status" value="1"/>
</dbReference>
<organism evidence="8 9">
    <name type="scientific">Candidatus Enterococcus testudinis</name>
    <dbReference type="NCBI Taxonomy" id="1834191"/>
    <lineage>
        <taxon>Bacteria</taxon>
        <taxon>Bacillati</taxon>
        <taxon>Bacillota</taxon>
        <taxon>Bacilli</taxon>
        <taxon>Lactobacillales</taxon>
        <taxon>Enterococcaceae</taxon>
        <taxon>Enterococcus</taxon>
    </lineage>
</organism>
<protein>
    <recommendedName>
        <fullName evidence="10">Glutathione reductase</fullName>
    </recommendedName>
</protein>
<dbReference type="Pfam" id="PF02852">
    <property type="entry name" value="Pyr_redox_dim"/>
    <property type="match status" value="1"/>
</dbReference>
<keyword evidence="4" id="KW-0547">Nucleotide-binding</keyword>
<reference evidence="8 9" key="1">
    <citation type="submission" date="2017-05" db="EMBL/GenBank/DDBJ databases">
        <title>The Genome Sequence of Enterococcus sp. 8G7_MSG3316.</title>
        <authorList>
            <consortium name="The Broad Institute Genomics Platform"/>
            <consortium name="The Broad Institute Genomic Center for Infectious Diseases"/>
            <person name="Earl A."/>
            <person name="Manson A."/>
            <person name="Schwartman J."/>
            <person name="Gilmore M."/>
            <person name="Abouelleil A."/>
            <person name="Cao P."/>
            <person name="Chapman S."/>
            <person name="Cusick C."/>
            <person name="Shea T."/>
            <person name="Young S."/>
            <person name="Neafsey D."/>
            <person name="Nusbaum C."/>
            <person name="Birren B."/>
        </authorList>
    </citation>
    <scope>NUCLEOTIDE SEQUENCE [LARGE SCALE GENOMIC DNA]</scope>
    <source>
        <strain evidence="8 9">8G7_MSG3316</strain>
    </source>
</reference>
<dbReference type="OrthoDB" id="9800167at2"/>
<gene>
    <name evidence="8" type="ORF">A5886_001487</name>
</gene>
<dbReference type="InterPro" id="IPR001100">
    <property type="entry name" value="Pyr_nuc-diS_OxRdtase"/>
</dbReference>
<dbReference type="Pfam" id="PF07992">
    <property type="entry name" value="Pyr_redox_2"/>
    <property type="match status" value="1"/>
</dbReference>
<evidence type="ECO:0000313" key="8">
    <source>
        <dbReference type="EMBL" id="OTN76410.1"/>
    </source>
</evidence>
<feature type="binding site" evidence="4">
    <location>
        <begin position="171"/>
        <end position="178"/>
    </location>
    <ligand>
        <name>NAD(+)</name>
        <dbReference type="ChEBI" id="CHEBI:57540"/>
    </ligand>
</feature>
<comment type="caution">
    <text evidence="8">The sequence shown here is derived from an EMBL/GenBank/DDBJ whole genome shotgun (WGS) entry which is preliminary data.</text>
</comment>
<dbReference type="PRINTS" id="PR00411">
    <property type="entry name" value="PNDRDTASEI"/>
</dbReference>
<dbReference type="InterPro" id="IPR036188">
    <property type="entry name" value="FAD/NAD-bd_sf"/>
</dbReference>
<evidence type="ECO:0000256" key="5">
    <source>
        <dbReference type="PIRSR" id="PIRSR000350-4"/>
    </source>
</evidence>
<evidence type="ECO:0000259" key="7">
    <source>
        <dbReference type="Pfam" id="PF07992"/>
    </source>
</evidence>
<keyword evidence="4" id="KW-0520">NAD</keyword>
<dbReference type="Gene3D" id="3.50.50.60">
    <property type="entry name" value="FAD/NAD(P)-binding domain"/>
    <property type="match status" value="2"/>
</dbReference>
<evidence type="ECO:0008006" key="10">
    <source>
        <dbReference type="Google" id="ProtNLM"/>
    </source>
</evidence>
<feature type="domain" description="Pyridine nucleotide-disulphide oxidoreductase dimerisation" evidence="6">
    <location>
        <begin position="333"/>
        <end position="432"/>
    </location>
</feature>
<dbReference type="InterPro" id="IPR023753">
    <property type="entry name" value="FAD/NAD-binding_dom"/>
</dbReference>
<feature type="disulfide bond" description="Redox-active" evidence="5">
    <location>
        <begin position="41"/>
        <end position="46"/>
    </location>
</feature>
<evidence type="ECO:0000256" key="2">
    <source>
        <dbReference type="ARBA" id="ARBA00022630"/>
    </source>
</evidence>
<feature type="binding site" evidence="4">
    <location>
        <position position="50"/>
    </location>
    <ligand>
        <name>FAD</name>
        <dbReference type="ChEBI" id="CHEBI:57692"/>
    </ligand>
</feature>
<dbReference type="RefSeq" id="WP_086274365.1">
    <property type="nucleotide sequence ID" value="NZ_NGKU01000001.1"/>
</dbReference>
<sequence length="441" mass="48342">MSTYDVVIIGAGPAGLAVAYPLQEQGKRVAIIESDLWGGTCPNRGCDPKKMLMRGVEVKEAATAMLDSGIDGQVTIDWTKLMAHKRGYTEPVQTSTKQGLKEANIDTYSGAAAFVDPHTLMIGDQQITGEKIVIATGQRPAVIDIPGQEHLSSSTDFLDLDQLPQEIVFIGAGYITFELAVIAQAAGAQVHIIHHNQQPLKGFDQELVTALVAELSTQGIAFHLDTSPKALKKEADYYVLETDKGNFRADMVIGATGRIPNVETLQLERAHVEFDQHGVLVDTYLRTNQPHIYAIGDVLSKQLPKLTPVASFEAQHVVKVLAGKQEPIQYPLIPTLVFGHLKLARIGVSEKTIQKNTDQYSSEVIDLSTWYTYQRINDKQAKMTVVYDQAHNIAALTILSTLADELINTFVFVLGLDLTKDDLSRMIFAYPTPVSDLSSMI</sequence>
<feature type="domain" description="FAD/NAD(P)-binding" evidence="7">
    <location>
        <begin position="4"/>
        <end position="314"/>
    </location>
</feature>
<dbReference type="PIRSF" id="PIRSF000350">
    <property type="entry name" value="Mercury_reductase_MerA"/>
    <property type="match status" value="1"/>
</dbReference>
<accession>A0A242A688</accession>
<dbReference type="PANTHER" id="PTHR43014">
    <property type="entry name" value="MERCURIC REDUCTASE"/>
    <property type="match status" value="1"/>
</dbReference>
<comment type="cofactor">
    <cofactor evidence="4">
        <name>FAD</name>
        <dbReference type="ChEBI" id="CHEBI:57692"/>
    </cofactor>
    <text evidence="4">Binds 1 FAD per subunit.</text>
</comment>
<dbReference type="PANTHER" id="PTHR43014:SF5">
    <property type="entry name" value="GLUTATHIONE REDUCTASE (NADPH)"/>
    <property type="match status" value="1"/>
</dbReference>
<dbReference type="PRINTS" id="PR00368">
    <property type="entry name" value="FADPNR"/>
</dbReference>
<dbReference type="AlphaFoldDB" id="A0A242A688"/>
<feature type="binding site" evidence="4">
    <location>
        <position position="257"/>
    </location>
    <ligand>
        <name>NAD(+)</name>
        <dbReference type="ChEBI" id="CHEBI:57540"/>
    </ligand>
</feature>
<evidence type="ECO:0000259" key="6">
    <source>
        <dbReference type="Pfam" id="PF02852"/>
    </source>
</evidence>
<evidence type="ECO:0000313" key="9">
    <source>
        <dbReference type="Proteomes" id="UP000195043"/>
    </source>
</evidence>
<dbReference type="InterPro" id="IPR004099">
    <property type="entry name" value="Pyr_nucl-diS_OxRdtase_dimer"/>
</dbReference>
<evidence type="ECO:0000256" key="4">
    <source>
        <dbReference type="PIRSR" id="PIRSR000350-3"/>
    </source>
</evidence>
<keyword evidence="3 4" id="KW-0274">FAD</keyword>
<name>A0A242A688_9ENTE</name>
<evidence type="ECO:0000256" key="1">
    <source>
        <dbReference type="ARBA" id="ARBA00007532"/>
    </source>
</evidence>